<evidence type="ECO:0000259" key="9">
    <source>
        <dbReference type="PROSITE" id="PS50928"/>
    </source>
</evidence>
<name>A0A0M1N048_9MOLU</name>
<dbReference type="PROSITE" id="PS50928">
    <property type="entry name" value="ABC_TM1"/>
    <property type="match status" value="1"/>
</dbReference>
<dbReference type="GO" id="GO:0005886">
    <property type="term" value="C:plasma membrane"/>
    <property type="evidence" value="ECO:0007669"/>
    <property type="project" value="UniProtKB-SubCell"/>
</dbReference>
<keyword evidence="7 8" id="KW-0472">Membrane</keyword>
<dbReference type="STRING" id="479893.CPX_001491"/>
<evidence type="ECO:0000256" key="4">
    <source>
        <dbReference type="ARBA" id="ARBA00022475"/>
    </source>
</evidence>
<evidence type="ECO:0000256" key="1">
    <source>
        <dbReference type="ARBA" id="ARBA00004651"/>
    </source>
</evidence>
<evidence type="ECO:0000313" key="10">
    <source>
        <dbReference type="EMBL" id="KOR75532.1"/>
    </source>
</evidence>
<dbReference type="PATRIC" id="fig|479893.3.peg.278"/>
<feature type="transmembrane region" description="Helical" evidence="8">
    <location>
        <begin position="192"/>
        <end position="214"/>
    </location>
</feature>
<keyword evidence="5 8" id="KW-0812">Transmembrane</keyword>
<evidence type="ECO:0000256" key="3">
    <source>
        <dbReference type="ARBA" id="ARBA00022448"/>
    </source>
</evidence>
<feature type="transmembrane region" description="Helical" evidence="8">
    <location>
        <begin position="135"/>
        <end position="156"/>
    </location>
</feature>
<dbReference type="SUPFAM" id="SSF161098">
    <property type="entry name" value="MetI-like"/>
    <property type="match status" value="1"/>
</dbReference>
<dbReference type="Proteomes" id="UP000037386">
    <property type="component" value="Unassembled WGS sequence"/>
</dbReference>
<dbReference type="InterPro" id="IPR051789">
    <property type="entry name" value="Bact_Polyamine_Transport"/>
</dbReference>
<dbReference type="EMBL" id="LHCF01000005">
    <property type="protein sequence ID" value="KOR75532.1"/>
    <property type="molecule type" value="Genomic_DNA"/>
</dbReference>
<dbReference type="InterPro" id="IPR000515">
    <property type="entry name" value="MetI-like"/>
</dbReference>
<comment type="similarity">
    <text evidence="2">Belongs to the binding-protein-dependent transport system permease family. CysTW subfamily.</text>
</comment>
<dbReference type="AlphaFoldDB" id="A0A0M1N048"/>
<feature type="transmembrane region" description="Helical" evidence="8">
    <location>
        <begin position="111"/>
        <end position="129"/>
    </location>
</feature>
<reference evidence="11" key="1">
    <citation type="submission" date="2015-05" db="EMBL/GenBank/DDBJ databases">
        <title>Draft genome sequence of 'Candidatus Phytoplasma Pruni' strain CX, a plant pathogenic bacterium.</title>
        <authorList>
            <person name="Lee I.-M."/>
            <person name="Bottner-Parker K.D."/>
            <person name="Shao J."/>
            <person name="Gundersen-Rindal D.E."/>
            <person name="Zhao Y."/>
            <person name="Davis R.E."/>
        </authorList>
    </citation>
    <scope>NUCLEOTIDE SEQUENCE [LARGE SCALE GENOMIC DNA]</scope>
    <source>
        <strain evidence="11">CX</strain>
    </source>
</reference>
<feature type="transmembrane region" description="Helical" evidence="8">
    <location>
        <begin position="234"/>
        <end position="256"/>
    </location>
</feature>
<evidence type="ECO:0000256" key="8">
    <source>
        <dbReference type="RuleBase" id="RU363032"/>
    </source>
</evidence>
<sequence length="266" mass="29975">MQKKNKTNFSSLFLVLMMIFIYLPIISLIIFSFNENEGRIASLVHFNQFGIKWYYKIFQDNSIKSAIIVTFQIAFLSTFFATIFGTLAAISLMNYKKKWRKAILNVNQLPIILPEIINALALFVLFSFVGLTSGFWRMLLAHISFSVPYVLVTVYAKSSTLDIDSIEASYDLGATPLQTIIKVFLPQLKGSMLAGASIAFALSFDDFIISYFAGGADYQNISAYIYSLKGTVNPTINALSSILILFVLSKILLNYLKLRKNSKKHE</sequence>
<organism evidence="10 11">
    <name type="scientific">Candidatus Phytoplasma pruni</name>
    <dbReference type="NCBI Taxonomy" id="479893"/>
    <lineage>
        <taxon>Bacteria</taxon>
        <taxon>Bacillati</taxon>
        <taxon>Mycoplasmatota</taxon>
        <taxon>Mollicutes</taxon>
        <taxon>Acholeplasmatales</taxon>
        <taxon>Acholeplasmataceae</taxon>
        <taxon>Candidatus Phytoplasma</taxon>
        <taxon>16SrIII (X-disease group)</taxon>
    </lineage>
</organism>
<proteinExistence type="inferred from homology"/>
<dbReference type="PANTHER" id="PTHR43848:SF2">
    <property type="entry name" value="PUTRESCINE TRANSPORT SYSTEM PERMEASE PROTEIN POTI"/>
    <property type="match status" value="1"/>
</dbReference>
<dbReference type="Pfam" id="PF00528">
    <property type="entry name" value="BPD_transp_1"/>
    <property type="match status" value="1"/>
</dbReference>
<dbReference type="PANTHER" id="PTHR43848">
    <property type="entry name" value="PUTRESCINE TRANSPORT SYSTEM PERMEASE PROTEIN POTI"/>
    <property type="match status" value="1"/>
</dbReference>
<evidence type="ECO:0000256" key="5">
    <source>
        <dbReference type="ARBA" id="ARBA00022692"/>
    </source>
</evidence>
<protein>
    <submittedName>
        <fullName evidence="10">ABC-type spermidine/putrescine transport, permease protein II</fullName>
    </submittedName>
</protein>
<keyword evidence="6 8" id="KW-1133">Transmembrane helix</keyword>
<feature type="transmembrane region" description="Helical" evidence="8">
    <location>
        <begin position="12"/>
        <end position="33"/>
    </location>
</feature>
<dbReference type="RefSeq" id="WP_053521420.1">
    <property type="nucleotide sequence ID" value="NZ_LHCF01000005.1"/>
</dbReference>
<dbReference type="Gene3D" id="1.10.3720.10">
    <property type="entry name" value="MetI-like"/>
    <property type="match status" value="1"/>
</dbReference>
<gene>
    <name evidence="10" type="primary">potC</name>
    <name evidence="10" type="ORF">CPX_001491</name>
</gene>
<accession>A0A0M1N048</accession>
<evidence type="ECO:0000256" key="6">
    <source>
        <dbReference type="ARBA" id="ARBA00022989"/>
    </source>
</evidence>
<comment type="subcellular location">
    <subcellularLocation>
        <location evidence="1 8">Cell membrane</location>
        <topology evidence="1 8">Multi-pass membrane protein</topology>
    </subcellularLocation>
</comment>
<dbReference type="GO" id="GO:0055085">
    <property type="term" value="P:transmembrane transport"/>
    <property type="evidence" value="ECO:0007669"/>
    <property type="project" value="InterPro"/>
</dbReference>
<dbReference type="OrthoDB" id="9782004at2"/>
<keyword evidence="4" id="KW-1003">Cell membrane</keyword>
<dbReference type="CDD" id="cd06261">
    <property type="entry name" value="TM_PBP2"/>
    <property type="match status" value="1"/>
</dbReference>
<keyword evidence="3 8" id="KW-0813">Transport</keyword>
<evidence type="ECO:0000313" key="11">
    <source>
        <dbReference type="Proteomes" id="UP000037386"/>
    </source>
</evidence>
<comment type="caution">
    <text evidence="10">The sequence shown here is derived from an EMBL/GenBank/DDBJ whole genome shotgun (WGS) entry which is preliminary data.</text>
</comment>
<dbReference type="InterPro" id="IPR035906">
    <property type="entry name" value="MetI-like_sf"/>
</dbReference>
<feature type="domain" description="ABC transmembrane type-1" evidence="9">
    <location>
        <begin position="67"/>
        <end position="257"/>
    </location>
</feature>
<evidence type="ECO:0000256" key="7">
    <source>
        <dbReference type="ARBA" id="ARBA00023136"/>
    </source>
</evidence>
<evidence type="ECO:0000256" key="2">
    <source>
        <dbReference type="ARBA" id="ARBA00007069"/>
    </source>
</evidence>
<feature type="transmembrane region" description="Helical" evidence="8">
    <location>
        <begin position="66"/>
        <end position="90"/>
    </location>
</feature>